<feature type="non-terminal residue" evidence="1">
    <location>
        <position position="1"/>
    </location>
</feature>
<name>A0A815VFK0_9BILA</name>
<dbReference type="AlphaFoldDB" id="A0A815VFK0"/>
<reference evidence="1" key="1">
    <citation type="submission" date="2021-02" db="EMBL/GenBank/DDBJ databases">
        <authorList>
            <person name="Nowell W R."/>
        </authorList>
    </citation>
    <scope>NUCLEOTIDE SEQUENCE</scope>
</reference>
<proteinExistence type="predicted"/>
<dbReference type="EMBL" id="CAJNON010005126">
    <property type="protein sequence ID" value="CAF1534420.1"/>
    <property type="molecule type" value="Genomic_DNA"/>
</dbReference>
<protein>
    <submittedName>
        <fullName evidence="1">Uncharacterized protein</fullName>
    </submittedName>
</protein>
<dbReference type="Proteomes" id="UP000663891">
    <property type="component" value="Unassembled WGS sequence"/>
</dbReference>
<comment type="caution">
    <text evidence="1">The sequence shown here is derived from an EMBL/GenBank/DDBJ whole genome shotgun (WGS) entry which is preliminary data.</text>
</comment>
<sequence length="137" mass="14591">LGEGVPSSPVVVNVTGAVEVAGVGVGVEIFNCSCTSIQFKVFNFFIATLCIPLTSTIILDNPSIDPIMPLSDVTSIITPTMGNNSLCQLPYKLDGNSKDIYFCSRLESSSNVSTCFTGDSSEQECLLGKFFNIFVTT</sequence>
<evidence type="ECO:0000313" key="1">
    <source>
        <dbReference type="EMBL" id="CAF1534420.1"/>
    </source>
</evidence>
<gene>
    <name evidence="1" type="ORF">VCS650_LOCUS43820</name>
</gene>
<evidence type="ECO:0000313" key="2">
    <source>
        <dbReference type="Proteomes" id="UP000663891"/>
    </source>
</evidence>
<accession>A0A815VFK0</accession>
<organism evidence="1 2">
    <name type="scientific">Adineta steineri</name>
    <dbReference type="NCBI Taxonomy" id="433720"/>
    <lineage>
        <taxon>Eukaryota</taxon>
        <taxon>Metazoa</taxon>
        <taxon>Spiralia</taxon>
        <taxon>Gnathifera</taxon>
        <taxon>Rotifera</taxon>
        <taxon>Eurotatoria</taxon>
        <taxon>Bdelloidea</taxon>
        <taxon>Adinetida</taxon>
        <taxon>Adinetidae</taxon>
        <taxon>Adineta</taxon>
    </lineage>
</organism>